<gene>
    <name evidence="2" type="ORF">ATANTOWER_015820</name>
</gene>
<dbReference type="EMBL" id="JAHUTI010079005">
    <property type="protein sequence ID" value="MED6257232.1"/>
    <property type="molecule type" value="Genomic_DNA"/>
</dbReference>
<evidence type="ECO:0000313" key="2">
    <source>
        <dbReference type="EMBL" id="MED6257232.1"/>
    </source>
</evidence>
<dbReference type="Proteomes" id="UP001345963">
    <property type="component" value="Unassembled WGS sequence"/>
</dbReference>
<evidence type="ECO:0000256" key="1">
    <source>
        <dbReference type="SAM" id="MobiDB-lite"/>
    </source>
</evidence>
<evidence type="ECO:0000313" key="3">
    <source>
        <dbReference type="Proteomes" id="UP001345963"/>
    </source>
</evidence>
<sequence length="113" mass="12249">MKPSQGLLFSLRVNHQSIIHDLGQQGYEETLSSRNTGLGSGDGWTKERGAQHPRRRGSITCQSGGALAELLTDSRPVSLSELKAAPVEIFFSGIEMSAQISEDAGWHRGGENR</sequence>
<reference evidence="2 3" key="1">
    <citation type="submission" date="2021-07" db="EMBL/GenBank/DDBJ databases">
        <authorList>
            <person name="Palmer J.M."/>
        </authorList>
    </citation>
    <scope>NUCLEOTIDE SEQUENCE [LARGE SCALE GENOMIC DNA]</scope>
    <source>
        <strain evidence="2 3">AT_MEX2019</strain>
        <tissue evidence="2">Muscle</tissue>
    </source>
</reference>
<protein>
    <submittedName>
        <fullName evidence="2">Uncharacterized protein</fullName>
    </submittedName>
</protein>
<name>A0ABU7C2U9_9TELE</name>
<proteinExistence type="predicted"/>
<feature type="region of interest" description="Disordered" evidence="1">
    <location>
        <begin position="30"/>
        <end position="59"/>
    </location>
</feature>
<accession>A0ABU7C2U9</accession>
<keyword evidence="3" id="KW-1185">Reference proteome</keyword>
<comment type="caution">
    <text evidence="2">The sequence shown here is derived from an EMBL/GenBank/DDBJ whole genome shotgun (WGS) entry which is preliminary data.</text>
</comment>
<organism evidence="2 3">
    <name type="scientific">Ataeniobius toweri</name>
    <dbReference type="NCBI Taxonomy" id="208326"/>
    <lineage>
        <taxon>Eukaryota</taxon>
        <taxon>Metazoa</taxon>
        <taxon>Chordata</taxon>
        <taxon>Craniata</taxon>
        <taxon>Vertebrata</taxon>
        <taxon>Euteleostomi</taxon>
        <taxon>Actinopterygii</taxon>
        <taxon>Neopterygii</taxon>
        <taxon>Teleostei</taxon>
        <taxon>Neoteleostei</taxon>
        <taxon>Acanthomorphata</taxon>
        <taxon>Ovalentaria</taxon>
        <taxon>Atherinomorphae</taxon>
        <taxon>Cyprinodontiformes</taxon>
        <taxon>Goodeidae</taxon>
        <taxon>Ataeniobius</taxon>
    </lineage>
</organism>